<evidence type="ECO:0000256" key="1">
    <source>
        <dbReference type="ARBA" id="ARBA00004651"/>
    </source>
</evidence>
<protein>
    <submittedName>
        <fullName evidence="11">Uncharacterized protein LOC131803310</fullName>
    </submittedName>
</protein>
<sequence>MSYNHLAQEVLRELYKNEDYFHELPRMRLRDVDVEKPLYDIADVDRNTLVLTLMHTAYDGVVKATANATRNRRSCFTIYLLHTITYPAGHRYLFETLWRYQLRRPLVIAGDNCLLTIDPYPTLRIINVTMAPMAEWFPIVEDIKDFQGYTVNMPIQTDIPSSYFYKDEKSGKFVADGLSAWIINELMARLNITLNVYPLNVNNSYFLNSLKIVELLRKGEIEISPHLLSIVKYEPDIDYSYPFMATSRCILMPQPRKHTIAFLRFMNWKLSASLLVFLIFYEIVWTFYPLYCSNIPKHIFHLQHYRPLYIICVLLGIPMPALALPSWKRLGILAFVRILLLYFLIAFAGHYSSQLFSSNLTSFLTSNHFKSPPPEFQEILEDSKPIMMRPFDAQSFTEYFKIDVIASEHFVLATYKEVYRHRSQFNASYMYLVTQLEYEVMDEQQRYLQSKRFILSNVCHGPYPLQFQLAADSQFLDLLHLFILRLQESGINKYERQSLVERAKKHGKLGYIRDVDAEKSLQLNVTLNTLSAIIFVLAVGYTTSIIVFIMELHFKRIICAFKK</sequence>
<dbReference type="OrthoDB" id="8044407at2759"/>
<keyword evidence="6" id="KW-0675">Receptor</keyword>
<keyword evidence="5 8" id="KW-0472">Membrane</keyword>
<proteinExistence type="predicted"/>
<dbReference type="InterPro" id="IPR052192">
    <property type="entry name" value="Insect_Ionotropic_Sensory_Rcpt"/>
</dbReference>
<dbReference type="PANTHER" id="PTHR42643">
    <property type="entry name" value="IONOTROPIC RECEPTOR 20A-RELATED"/>
    <property type="match status" value="1"/>
</dbReference>
<dbReference type="AlphaFoldDB" id="A0A1I8NFK8"/>
<keyword evidence="3 8" id="KW-0812">Transmembrane</keyword>
<feature type="transmembrane region" description="Helical" evidence="8">
    <location>
        <begin position="332"/>
        <end position="351"/>
    </location>
</feature>
<dbReference type="RefSeq" id="XP_058980396.1">
    <property type="nucleotide sequence ID" value="XM_059124413.1"/>
</dbReference>
<gene>
    <name evidence="11" type="primary">LOC131803310</name>
</gene>
<dbReference type="VEuPathDB" id="VectorBase:MDOA014666"/>
<keyword evidence="4 8" id="KW-1133">Transmembrane helix</keyword>
<keyword evidence="2" id="KW-1003">Cell membrane</keyword>
<evidence type="ECO:0000256" key="8">
    <source>
        <dbReference type="SAM" id="Phobius"/>
    </source>
</evidence>
<keyword evidence="10" id="KW-1185">Reference proteome</keyword>
<dbReference type="EnsemblMetazoa" id="MDOA014666-RA">
    <property type="protein sequence ID" value="MDOA014666-PA"/>
    <property type="gene ID" value="MDOA014666"/>
</dbReference>
<evidence type="ECO:0000256" key="3">
    <source>
        <dbReference type="ARBA" id="ARBA00022692"/>
    </source>
</evidence>
<evidence type="ECO:0000313" key="9">
    <source>
        <dbReference type="EnsemblMetazoa" id="MDOA014666-PA"/>
    </source>
</evidence>
<evidence type="ECO:0000256" key="4">
    <source>
        <dbReference type="ARBA" id="ARBA00022989"/>
    </source>
</evidence>
<dbReference type="GeneID" id="131803310"/>
<evidence type="ECO:0000256" key="2">
    <source>
        <dbReference type="ARBA" id="ARBA00022475"/>
    </source>
</evidence>
<accession>A0A1I8NFK8</accession>
<dbReference type="VEuPathDB" id="VectorBase:MDOMA2_016480"/>
<feature type="transmembrane region" description="Helical" evidence="8">
    <location>
        <begin position="308"/>
        <end position="325"/>
    </location>
</feature>
<evidence type="ECO:0000256" key="5">
    <source>
        <dbReference type="ARBA" id="ARBA00023136"/>
    </source>
</evidence>
<dbReference type="PANTHER" id="PTHR42643:SF39">
    <property type="entry name" value="IONOTROPIC RECEPTOR 56A-RELATED"/>
    <property type="match status" value="1"/>
</dbReference>
<reference evidence="9" key="1">
    <citation type="submission" date="2020-05" db="UniProtKB">
        <authorList>
            <consortium name="EnsemblMetazoa"/>
        </authorList>
    </citation>
    <scope>IDENTIFICATION</scope>
    <source>
        <strain evidence="9">Aabys</strain>
    </source>
</reference>
<feature type="transmembrane region" description="Helical" evidence="8">
    <location>
        <begin position="266"/>
        <end position="288"/>
    </location>
</feature>
<comment type="subcellular location">
    <subcellularLocation>
        <location evidence="1">Cell membrane</location>
        <topology evidence="1">Multi-pass membrane protein</topology>
    </subcellularLocation>
</comment>
<keyword evidence="7" id="KW-0325">Glycoprotein</keyword>
<dbReference type="GO" id="GO:0005886">
    <property type="term" value="C:plasma membrane"/>
    <property type="evidence" value="ECO:0007669"/>
    <property type="project" value="UniProtKB-SubCell"/>
</dbReference>
<dbReference type="SUPFAM" id="SSF53850">
    <property type="entry name" value="Periplasmic binding protein-like II"/>
    <property type="match status" value="1"/>
</dbReference>
<organism evidence="9">
    <name type="scientific">Musca domestica</name>
    <name type="common">House fly</name>
    <dbReference type="NCBI Taxonomy" id="7370"/>
    <lineage>
        <taxon>Eukaryota</taxon>
        <taxon>Metazoa</taxon>
        <taxon>Ecdysozoa</taxon>
        <taxon>Arthropoda</taxon>
        <taxon>Hexapoda</taxon>
        <taxon>Insecta</taxon>
        <taxon>Pterygota</taxon>
        <taxon>Neoptera</taxon>
        <taxon>Endopterygota</taxon>
        <taxon>Diptera</taxon>
        <taxon>Brachycera</taxon>
        <taxon>Muscomorpha</taxon>
        <taxon>Muscoidea</taxon>
        <taxon>Muscidae</taxon>
        <taxon>Musca</taxon>
    </lineage>
</organism>
<evidence type="ECO:0000256" key="7">
    <source>
        <dbReference type="ARBA" id="ARBA00023180"/>
    </source>
</evidence>
<evidence type="ECO:0000313" key="11">
    <source>
        <dbReference type="RefSeq" id="XP_058980396.1"/>
    </source>
</evidence>
<dbReference type="Proteomes" id="UP001652621">
    <property type="component" value="Unplaced"/>
</dbReference>
<evidence type="ECO:0000256" key="6">
    <source>
        <dbReference type="ARBA" id="ARBA00023170"/>
    </source>
</evidence>
<name>A0A1I8NFK8_MUSDO</name>
<feature type="transmembrane region" description="Helical" evidence="8">
    <location>
        <begin position="530"/>
        <end position="554"/>
    </location>
</feature>
<reference evidence="11" key="2">
    <citation type="submission" date="2025-05" db="UniProtKB">
        <authorList>
            <consortium name="RefSeq"/>
        </authorList>
    </citation>
    <scope>IDENTIFICATION</scope>
    <source>
        <strain evidence="11">Aabys</strain>
        <tissue evidence="11">Whole body</tissue>
    </source>
</reference>
<evidence type="ECO:0000313" key="10">
    <source>
        <dbReference type="Proteomes" id="UP001652621"/>
    </source>
</evidence>
<dbReference type="eggNOG" id="ENOG502RBFV">
    <property type="taxonomic scope" value="Eukaryota"/>
</dbReference>